<name>A0A376AII5_9HYPH</name>
<feature type="domain" description="YjiS-like" evidence="1">
    <location>
        <begin position="13"/>
        <end position="49"/>
    </location>
</feature>
<dbReference type="InterPro" id="IPR009506">
    <property type="entry name" value="YjiS-like"/>
</dbReference>
<evidence type="ECO:0000313" key="3">
    <source>
        <dbReference type="Proteomes" id="UP000254764"/>
    </source>
</evidence>
<protein>
    <recommendedName>
        <fullName evidence="1">YjiS-like domain-containing protein</fullName>
    </recommendedName>
</protein>
<evidence type="ECO:0000313" key="2">
    <source>
        <dbReference type="EMBL" id="SSC67605.1"/>
    </source>
</evidence>
<gene>
    <name evidence="2" type="ORF">RHIZ70_3313</name>
</gene>
<reference evidence="3" key="1">
    <citation type="submission" date="2018-07" db="EMBL/GenBank/DDBJ databases">
        <authorList>
            <person name="Peiro R."/>
            <person name="Begona"/>
            <person name="Cbmso G."/>
            <person name="Lopez M."/>
            <person name="Gonzalez S."/>
        </authorList>
    </citation>
    <scope>NUCLEOTIDE SEQUENCE [LARGE SCALE GENOMIC DNA]</scope>
</reference>
<evidence type="ECO:0000259" key="1">
    <source>
        <dbReference type="Pfam" id="PF06568"/>
    </source>
</evidence>
<dbReference type="Pfam" id="PF06568">
    <property type="entry name" value="YjiS-like"/>
    <property type="match status" value="1"/>
</dbReference>
<keyword evidence="3" id="KW-1185">Reference proteome</keyword>
<dbReference type="AlphaFoldDB" id="A0A376AII5"/>
<dbReference type="Proteomes" id="UP000254764">
    <property type="component" value="Unassembled WGS sequence"/>
</dbReference>
<accession>A0A376AII5</accession>
<dbReference type="EMBL" id="UEYP01000004">
    <property type="protein sequence ID" value="SSC67605.1"/>
    <property type="molecule type" value="Genomic_DNA"/>
</dbReference>
<sequence length="58" mass="6743">MGSRETRGKTMNIARSLNNWRKYRQTVTELGRMSDRELRDLGIGREDIRRVARHAVAG</sequence>
<organism evidence="2 3">
    <name type="scientific">Ciceribacter selenitireducens ATCC BAA-1503</name>
    <dbReference type="NCBI Taxonomy" id="1336235"/>
    <lineage>
        <taxon>Bacteria</taxon>
        <taxon>Pseudomonadati</taxon>
        <taxon>Pseudomonadota</taxon>
        <taxon>Alphaproteobacteria</taxon>
        <taxon>Hyphomicrobiales</taxon>
        <taxon>Rhizobiaceae</taxon>
        <taxon>Ciceribacter</taxon>
    </lineage>
</organism>
<proteinExistence type="predicted"/>